<gene>
    <name evidence="3" type="ORF">NTE_00907</name>
</gene>
<evidence type="ECO:0000256" key="1">
    <source>
        <dbReference type="ARBA" id="ARBA00008791"/>
    </source>
</evidence>
<protein>
    <submittedName>
        <fullName evidence="3">Universal stress protein UspA-like protein</fullName>
    </submittedName>
</protein>
<feature type="domain" description="UspA" evidence="2">
    <location>
        <begin position="7"/>
        <end position="151"/>
    </location>
</feature>
<dbReference type="KEGG" id="nev:NTE_00907"/>
<dbReference type="eggNOG" id="arCOG02053">
    <property type="taxonomic scope" value="Archaea"/>
</dbReference>
<organism evidence="3 4">
    <name type="scientific">Candidatus Nitrososphaera evergladensis SR1</name>
    <dbReference type="NCBI Taxonomy" id="1459636"/>
    <lineage>
        <taxon>Archaea</taxon>
        <taxon>Nitrososphaerota</taxon>
        <taxon>Nitrososphaeria</taxon>
        <taxon>Nitrososphaerales</taxon>
        <taxon>Nitrososphaeraceae</taxon>
        <taxon>Nitrososphaera</taxon>
    </lineage>
</organism>
<dbReference type="GeneID" id="41596744"/>
<dbReference type="PANTHER" id="PTHR46268:SF6">
    <property type="entry name" value="UNIVERSAL STRESS PROTEIN UP12"/>
    <property type="match status" value="1"/>
</dbReference>
<dbReference type="Proteomes" id="UP000028194">
    <property type="component" value="Chromosome"/>
</dbReference>
<dbReference type="InterPro" id="IPR006015">
    <property type="entry name" value="Universal_stress_UspA"/>
</dbReference>
<reference evidence="3 4" key="1">
    <citation type="journal article" date="2014" name="PLoS ONE">
        <title>Genome Sequence of Candidatus Nitrososphaera evergladensis from Group I.1b Enriched from Everglades Soil Reveals Novel Genomic Features of the Ammonia-Oxidizing Archaea.</title>
        <authorList>
            <person name="Zhalnina K.V."/>
            <person name="Dias R."/>
            <person name="Leonard M.T."/>
            <person name="Dorr de Quadros P."/>
            <person name="Camargo F.A."/>
            <person name="Drew J.C."/>
            <person name="Farmerie W.G."/>
            <person name="Daroub S.H."/>
            <person name="Triplett E.W."/>
        </authorList>
    </citation>
    <scope>NUCLEOTIDE SEQUENCE [LARGE SCALE GENOMIC DNA]</scope>
    <source>
        <strain evidence="3 4">SR1</strain>
    </source>
</reference>
<dbReference type="SUPFAM" id="SSF52402">
    <property type="entry name" value="Adenine nucleotide alpha hydrolases-like"/>
    <property type="match status" value="1"/>
</dbReference>
<dbReference type="STRING" id="1459636.NTE_00907"/>
<comment type="similarity">
    <text evidence="1">Belongs to the universal stress protein A family.</text>
</comment>
<accession>A0A075MP45</accession>
<dbReference type="RefSeq" id="WP_148699840.1">
    <property type="nucleotide sequence ID" value="NZ_CP007174.1"/>
</dbReference>
<name>A0A075MP45_9ARCH</name>
<evidence type="ECO:0000313" key="4">
    <source>
        <dbReference type="Proteomes" id="UP000028194"/>
    </source>
</evidence>
<dbReference type="Gene3D" id="3.40.50.620">
    <property type="entry name" value="HUPs"/>
    <property type="match status" value="1"/>
</dbReference>
<dbReference type="Pfam" id="PF00582">
    <property type="entry name" value="Usp"/>
    <property type="match status" value="1"/>
</dbReference>
<dbReference type="EMBL" id="CP007174">
    <property type="protein sequence ID" value="AIF82983.1"/>
    <property type="molecule type" value="Genomic_DNA"/>
</dbReference>
<dbReference type="InterPro" id="IPR014729">
    <property type="entry name" value="Rossmann-like_a/b/a_fold"/>
</dbReference>
<proteinExistence type="inferred from homology"/>
<keyword evidence="4" id="KW-1185">Reference proteome</keyword>
<dbReference type="OrthoDB" id="105697at2157"/>
<dbReference type="HOGENOM" id="CLU_049301_11_1_2"/>
<dbReference type="PRINTS" id="PR01438">
    <property type="entry name" value="UNVRSLSTRESS"/>
</dbReference>
<sequence>MVEISRFKKILTPVDGSKESLRAVDVAISIARKYDSWLTALYIVHIPFGENRSSYPRTMWYKEFADDVKEDTRKWFEEIQKKGKENKLEIEMKMTETIKSVPSEIVRFAEVDKTDLIVIGSRGRSGVKKLLLGSVASGVLTYAPCPVMVVR</sequence>
<dbReference type="InterPro" id="IPR006016">
    <property type="entry name" value="UspA"/>
</dbReference>
<dbReference type="AlphaFoldDB" id="A0A075MP45"/>
<evidence type="ECO:0000313" key="3">
    <source>
        <dbReference type="EMBL" id="AIF82983.1"/>
    </source>
</evidence>
<evidence type="ECO:0000259" key="2">
    <source>
        <dbReference type="Pfam" id="PF00582"/>
    </source>
</evidence>
<dbReference type="CDD" id="cd00293">
    <property type="entry name" value="USP-like"/>
    <property type="match status" value="1"/>
</dbReference>
<dbReference type="PANTHER" id="PTHR46268">
    <property type="entry name" value="STRESS RESPONSE PROTEIN NHAX"/>
    <property type="match status" value="1"/>
</dbReference>